<gene>
    <name evidence="3" type="ORF">ACFQT0_16380</name>
</gene>
<organism evidence="3 4">
    <name type="scientific">Hymenobacter humi</name>
    <dbReference type="NCBI Taxonomy" id="1411620"/>
    <lineage>
        <taxon>Bacteria</taxon>
        <taxon>Pseudomonadati</taxon>
        <taxon>Bacteroidota</taxon>
        <taxon>Cytophagia</taxon>
        <taxon>Cytophagales</taxon>
        <taxon>Hymenobacteraceae</taxon>
        <taxon>Hymenobacter</taxon>
    </lineage>
</organism>
<evidence type="ECO:0000256" key="2">
    <source>
        <dbReference type="SAM" id="SignalP"/>
    </source>
</evidence>
<feature type="region of interest" description="Disordered" evidence="1">
    <location>
        <begin position="311"/>
        <end position="380"/>
    </location>
</feature>
<keyword evidence="4" id="KW-1185">Reference proteome</keyword>
<dbReference type="PROSITE" id="PS51257">
    <property type="entry name" value="PROKAR_LIPOPROTEIN"/>
    <property type="match status" value="1"/>
</dbReference>
<evidence type="ECO:0000313" key="4">
    <source>
        <dbReference type="Proteomes" id="UP001596513"/>
    </source>
</evidence>
<feature type="compositionally biased region" description="Pro residues" evidence="1">
    <location>
        <begin position="352"/>
        <end position="365"/>
    </location>
</feature>
<keyword evidence="2" id="KW-0732">Signal</keyword>
<evidence type="ECO:0000256" key="1">
    <source>
        <dbReference type="SAM" id="MobiDB-lite"/>
    </source>
</evidence>
<dbReference type="RefSeq" id="WP_380204312.1">
    <property type="nucleotide sequence ID" value="NZ_JBHTEK010000001.1"/>
</dbReference>
<feature type="chain" id="PRO_5047343901" evidence="2">
    <location>
        <begin position="24"/>
        <end position="537"/>
    </location>
</feature>
<proteinExistence type="predicted"/>
<dbReference type="Proteomes" id="UP001596513">
    <property type="component" value="Unassembled WGS sequence"/>
</dbReference>
<feature type="compositionally biased region" description="Low complexity" evidence="1">
    <location>
        <begin position="366"/>
        <end position="380"/>
    </location>
</feature>
<reference evidence="4" key="1">
    <citation type="journal article" date="2019" name="Int. J. Syst. Evol. Microbiol.">
        <title>The Global Catalogue of Microorganisms (GCM) 10K type strain sequencing project: providing services to taxonomists for standard genome sequencing and annotation.</title>
        <authorList>
            <consortium name="The Broad Institute Genomics Platform"/>
            <consortium name="The Broad Institute Genome Sequencing Center for Infectious Disease"/>
            <person name="Wu L."/>
            <person name="Ma J."/>
        </authorList>
    </citation>
    <scope>NUCLEOTIDE SEQUENCE [LARGE SCALE GENOMIC DNA]</scope>
    <source>
        <strain evidence="4">JCM 19635</strain>
    </source>
</reference>
<protein>
    <submittedName>
        <fullName evidence="3">Uncharacterized protein</fullName>
    </submittedName>
</protein>
<feature type="compositionally biased region" description="Low complexity" evidence="1">
    <location>
        <begin position="326"/>
        <end position="335"/>
    </location>
</feature>
<comment type="caution">
    <text evidence="3">The sequence shown here is derived from an EMBL/GenBank/DDBJ whole genome shotgun (WGS) entry which is preliminary data.</text>
</comment>
<accession>A0ABW2U5L4</accession>
<evidence type="ECO:0000313" key="3">
    <source>
        <dbReference type="EMBL" id="MFC7668768.1"/>
    </source>
</evidence>
<dbReference type="EMBL" id="JBHTEK010000001">
    <property type="protein sequence ID" value="MFC7668768.1"/>
    <property type="molecule type" value="Genomic_DNA"/>
</dbReference>
<sequence>MPRLLTLASCVFGSLGWAAAVLAAGGCTTPAPAASAASQWSPDSSTVLRAAGPQYARGKVWRFFFGKHYRDVWALPVTAPVLRLATAQPGGLGPLQAGGSYQSKTLRLCAINGQEYVLRSVDKDASAALPAGWRRRALGPLMKDQTSAAQPYGAYVAAQAAEAAGVLHTNPRLVYVPQDSALGKFQTRFADALYLLEERPDGNQTAVASFGHSPRVVSTAHMLADIRRQPRARVVARAYLRARLLDMWLGDWSRREDQWRWASFPQPDGATTYRPIPRDRDQAFFSSTMASLRGWFRGLCPSTTAFTPPFGPVPSTASAPPPAPSTAPCSATSAPRISGRKPIRSGFDSPMRPLPRPSPPPPRRPGPSWRASLSPAARPARAAPAVAQRYYKVLAGESWCVGTDRPERFELSAADPGRLRVRTFAIRPNLADSLISERQYNRRDTYQLNVYGLAGNDVFELKAPLKSGIEVHIFDGDGQDRLLNHATSATDVRNVTWHSSSDGNTSANNLGVKIEPNAEAQLTANYLGWLRRYNLND</sequence>
<name>A0ABW2U5L4_9BACT</name>
<feature type="signal peptide" evidence="2">
    <location>
        <begin position="1"/>
        <end position="23"/>
    </location>
</feature>